<evidence type="ECO:0000313" key="2">
    <source>
        <dbReference type="EMBL" id="MYD89683.1"/>
    </source>
</evidence>
<evidence type="ECO:0000259" key="1">
    <source>
        <dbReference type="Pfam" id="PF01844"/>
    </source>
</evidence>
<proteinExistence type="predicted"/>
<feature type="domain" description="HNH" evidence="1">
    <location>
        <begin position="4"/>
        <end position="35"/>
    </location>
</feature>
<name>A0A6B1DSM5_9CHLR</name>
<dbReference type="Gene3D" id="1.10.30.50">
    <property type="match status" value="1"/>
</dbReference>
<keyword evidence="2" id="KW-0540">Nuclease</keyword>
<reference evidence="2" key="1">
    <citation type="submission" date="2019-09" db="EMBL/GenBank/DDBJ databases">
        <title>Characterisation of the sponge microbiome using genome-centric metagenomics.</title>
        <authorList>
            <person name="Engelberts J.P."/>
            <person name="Robbins S.J."/>
            <person name="De Goeij J.M."/>
            <person name="Aranda M."/>
            <person name="Bell S.C."/>
            <person name="Webster N.S."/>
        </authorList>
    </citation>
    <scope>NUCLEOTIDE SEQUENCE</scope>
    <source>
        <strain evidence="2">SB0662_bin_9</strain>
    </source>
</reference>
<comment type="caution">
    <text evidence="2">The sequence shown here is derived from an EMBL/GenBank/DDBJ whole genome shotgun (WGS) entry which is preliminary data.</text>
</comment>
<dbReference type="GO" id="GO:0008270">
    <property type="term" value="F:zinc ion binding"/>
    <property type="evidence" value="ECO:0007669"/>
    <property type="project" value="InterPro"/>
</dbReference>
<dbReference type="GO" id="GO:0003676">
    <property type="term" value="F:nucleic acid binding"/>
    <property type="evidence" value="ECO:0007669"/>
    <property type="project" value="InterPro"/>
</dbReference>
<sequence length="46" mass="5300">MRLFDHIIARSKGGTDHIENLQLLCGSCNRIKGDRGMEYLRVKLQL</sequence>
<organism evidence="2">
    <name type="scientific">Caldilineaceae bacterium SB0662_bin_9</name>
    <dbReference type="NCBI Taxonomy" id="2605258"/>
    <lineage>
        <taxon>Bacteria</taxon>
        <taxon>Bacillati</taxon>
        <taxon>Chloroflexota</taxon>
        <taxon>Caldilineae</taxon>
        <taxon>Caldilineales</taxon>
        <taxon>Caldilineaceae</taxon>
    </lineage>
</organism>
<dbReference type="InterPro" id="IPR003615">
    <property type="entry name" value="HNH_nuc"/>
</dbReference>
<dbReference type="AlphaFoldDB" id="A0A6B1DSM5"/>
<keyword evidence="2" id="KW-0378">Hydrolase</keyword>
<protein>
    <submittedName>
        <fullName evidence="2">HNH endonuclease</fullName>
    </submittedName>
</protein>
<dbReference type="EMBL" id="VXPY01000032">
    <property type="protein sequence ID" value="MYD89683.1"/>
    <property type="molecule type" value="Genomic_DNA"/>
</dbReference>
<dbReference type="CDD" id="cd00085">
    <property type="entry name" value="HNHc"/>
    <property type="match status" value="1"/>
</dbReference>
<dbReference type="Pfam" id="PF01844">
    <property type="entry name" value="HNH"/>
    <property type="match status" value="1"/>
</dbReference>
<keyword evidence="2" id="KW-0255">Endonuclease</keyword>
<accession>A0A6B1DSM5</accession>
<dbReference type="InterPro" id="IPR002711">
    <property type="entry name" value="HNH"/>
</dbReference>
<gene>
    <name evidence="2" type="ORF">F4Y08_04995</name>
</gene>
<dbReference type="GO" id="GO:0004519">
    <property type="term" value="F:endonuclease activity"/>
    <property type="evidence" value="ECO:0007669"/>
    <property type="project" value="UniProtKB-KW"/>
</dbReference>